<evidence type="ECO:0000256" key="3">
    <source>
        <dbReference type="ARBA" id="ARBA00012325"/>
    </source>
</evidence>
<dbReference type="Pfam" id="PF02031">
    <property type="entry name" value="Peptidase_M7"/>
    <property type="match status" value="1"/>
</dbReference>
<dbReference type="InterPro" id="IPR024079">
    <property type="entry name" value="MetalloPept_cat_dom_sf"/>
</dbReference>
<name>A0ABN2RW73_9PSEU</name>
<sequence>MTTLHYDSSGAPDYVAQIDQGAENWNNAVQNVKLEKGGSATIIIHETHDGKGSYTQTDGHGNGDIYIDSTQVDEGNDPTRIAAHEIGHNLGLPDHYEGPCSELMSGHGPGTSCKNAKPDANEAAKVEENFANGLVTATARTFRD</sequence>
<keyword evidence="6 9" id="KW-0645">Protease</keyword>
<keyword evidence="6 9" id="KW-0378">Hydrolase</keyword>
<evidence type="ECO:0000256" key="1">
    <source>
        <dbReference type="ARBA" id="ARBA00000612"/>
    </source>
</evidence>
<dbReference type="Proteomes" id="UP001501116">
    <property type="component" value="Unassembled WGS sequence"/>
</dbReference>
<evidence type="ECO:0000256" key="7">
    <source>
        <dbReference type="ARBA" id="ARBA00029927"/>
    </source>
</evidence>
<evidence type="ECO:0000256" key="2">
    <source>
        <dbReference type="ARBA" id="ARBA00006571"/>
    </source>
</evidence>
<organism evidence="9 10">
    <name type="scientific">Amycolatopsis minnesotensis</name>
    <dbReference type="NCBI Taxonomy" id="337894"/>
    <lineage>
        <taxon>Bacteria</taxon>
        <taxon>Bacillati</taxon>
        <taxon>Actinomycetota</taxon>
        <taxon>Actinomycetes</taxon>
        <taxon>Pseudonocardiales</taxon>
        <taxon>Pseudonocardiaceae</taxon>
        <taxon>Amycolatopsis</taxon>
    </lineage>
</organism>
<dbReference type="EMBL" id="BAAANN010000027">
    <property type="protein sequence ID" value="GAA1976009.1"/>
    <property type="molecule type" value="Genomic_DNA"/>
</dbReference>
<evidence type="ECO:0000313" key="9">
    <source>
        <dbReference type="EMBL" id="GAA1976009.1"/>
    </source>
</evidence>
<feature type="region of interest" description="Disordered" evidence="8">
    <location>
        <begin position="50"/>
        <end position="77"/>
    </location>
</feature>
<gene>
    <name evidence="9" type="ORF">GCM10009754_59440</name>
</gene>
<proteinExistence type="inferred from homology"/>
<comment type="catalytic activity">
    <reaction evidence="1">
        <text>Hydrolyzes proteins with a preference for Tyr or Phe in the P1' position. Has no action on amino-acid p-nitroanilides.</text>
        <dbReference type="EC" id="3.4.24.77"/>
    </reaction>
</comment>
<dbReference type="InterPro" id="IPR000013">
    <property type="entry name" value="Peptidase_M7"/>
</dbReference>
<keyword evidence="5" id="KW-0479">Metal-binding</keyword>
<accession>A0ABN2RW73</accession>
<protein>
    <recommendedName>
        <fullName evidence="4">Extracellular small neutral protease</fullName>
        <ecNumber evidence="3">3.4.24.77</ecNumber>
    </recommendedName>
    <alternativeName>
        <fullName evidence="7">Snapalysin</fullName>
    </alternativeName>
</protein>
<comment type="caution">
    <text evidence="9">The sequence shown here is derived from an EMBL/GenBank/DDBJ whole genome shotgun (WGS) entry which is preliminary data.</text>
</comment>
<evidence type="ECO:0000256" key="5">
    <source>
        <dbReference type="ARBA" id="ARBA00022723"/>
    </source>
</evidence>
<reference evidence="9 10" key="1">
    <citation type="journal article" date="2019" name="Int. J. Syst. Evol. Microbiol.">
        <title>The Global Catalogue of Microorganisms (GCM) 10K type strain sequencing project: providing services to taxonomists for standard genome sequencing and annotation.</title>
        <authorList>
            <consortium name="The Broad Institute Genomics Platform"/>
            <consortium name="The Broad Institute Genome Sequencing Center for Infectious Disease"/>
            <person name="Wu L."/>
            <person name="Ma J."/>
        </authorList>
    </citation>
    <scope>NUCLEOTIDE SEQUENCE [LARGE SCALE GENOMIC DNA]</scope>
    <source>
        <strain evidence="9 10">JCM 14545</strain>
    </source>
</reference>
<dbReference type="EC" id="3.4.24.77" evidence="3"/>
<keyword evidence="10" id="KW-1185">Reference proteome</keyword>
<evidence type="ECO:0000256" key="8">
    <source>
        <dbReference type="SAM" id="MobiDB-lite"/>
    </source>
</evidence>
<dbReference type="PRINTS" id="PR00787">
    <property type="entry name" value="NEUTRALPTASE"/>
</dbReference>
<dbReference type="PIRSF" id="PIRSF016573">
    <property type="entry name" value="Peptidase_M7"/>
    <property type="match status" value="1"/>
</dbReference>
<comment type="similarity">
    <text evidence="2">Belongs to the peptidase M7 family.</text>
</comment>
<evidence type="ECO:0000256" key="4">
    <source>
        <dbReference type="ARBA" id="ARBA00019129"/>
    </source>
</evidence>
<evidence type="ECO:0000256" key="6">
    <source>
        <dbReference type="ARBA" id="ARBA00023049"/>
    </source>
</evidence>
<dbReference type="Gene3D" id="3.40.390.10">
    <property type="entry name" value="Collagenase (Catalytic Domain)"/>
    <property type="match status" value="1"/>
</dbReference>
<evidence type="ECO:0000313" key="10">
    <source>
        <dbReference type="Proteomes" id="UP001501116"/>
    </source>
</evidence>
<dbReference type="GO" id="GO:0008237">
    <property type="term" value="F:metallopeptidase activity"/>
    <property type="evidence" value="ECO:0007669"/>
    <property type="project" value="UniProtKB-KW"/>
</dbReference>
<dbReference type="SUPFAM" id="SSF55486">
    <property type="entry name" value="Metalloproteases ('zincins'), catalytic domain"/>
    <property type="match status" value="1"/>
</dbReference>
<keyword evidence="6 9" id="KW-0482">Metalloprotease</keyword>